<dbReference type="InterPro" id="IPR038765">
    <property type="entry name" value="Papain-like_cys_pep_sf"/>
</dbReference>
<evidence type="ECO:0000256" key="3">
    <source>
        <dbReference type="ARBA" id="ARBA00022801"/>
    </source>
</evidence>
<dbReference type="SUPFAM" id="SSF54001">
    <property type="entry name" value="Cysteine proteinases"/>
    <property type="match status" value="1"/>
</dbReference>
<dbReference type="GO" id="GO:0016787">
    <property type="term" value="F:hydrolase activity"/>
    <property type="evidence" value="ECO:0007669"/>
    <property type="project" value="UniProtKB-KW"/>
</dbReference>
<name>A0ABS4Q6B6_9NOCA</name>
<sequence length="378" mass="38377">MIDINLLAQPLISLLSSFGSGVIPSGGPSDALTSASSALEQLHLLGKNSINQLNTALDGTTADAATAKALRVQTSSAQTSDLLTEMATVVNQAAAQVETGQKELDTVVQSFVSNATSLLPTLTTPVGVTALVSTAIEHLNQGIAVVNKTQTELNTSTASMKELTPAPSTAPASTNANLLSTAKSALDSLTGGTGGLANTALSTGASLLSSATKGSSTKTATSTPSSSNTSTAKQNTGEVKTEKTENGGVKITLPDGSVVEAPNEKAAKAVTSALTAVGTPYVWGGNDPNSGIDCSGLTKWAYGEAGVELPRLAQEQHIGHQQVSPGDLQPGDLAVWDGHVAMVIGNGQLVEAGDPVSVSSIRTENVGMEFYGFYRPTE</sequence>
<evidence type="ECO:0000313" key="8">
    <source>
        <dbReference type="Proteomes" id="UP001519325"/>
    </source>
</evidence>
<gene>
    <name evidence="7" type="ORF">BJ987_000132</name>
</gene>
<dbReference type="Proteomes" id="UP001519325">
    <property type="component" value="Unassembled WGS sequence"/>
</dbReference>
<keyword evidence="2" id="KW-0645">Protease</keyword>
<keyword evidence="8" id="KW-1185">Reference proteome</keyword>
<evidence type="ECO:0000256" key="5">
    <source>
        <dbReference type="SAM" id="MobiDB-lite"/>
    </source>
</evidence>
<dbReference type="Pfam" id="PF00877">
    <property type="entry name" value="NLPC_P60"/>
    <property type="match status" value="1"/>
</dbReference>
<evidence type="ECO:0000259" key="6">
    <source>
        <dbReference type="PROSITE" id="PS51935"/>
    </source>
</evidence>
<protein>
    <submittedName>
        <fullName evidence="7">Cell wall-associated NlpC family hydrolase</fullName>
    </submittedName>
</protein>
<dbReference type="PROSITE" id="PS51935">
    <property type="entry name" value="NLPC_P60"/>
    <property type="match status" value="1"/>
</dbReference>
<dbReference type="RefSeq" id="WP_209883686.1">
    <property type="nucleotide sequence ID" value="NZ_JAGGMR010000001.1"/>
</dbReference>
<evidence type="ECO:0000313" key="7">
    <source>
        <dbReference type="EMBL" id="MBP2187231.1"/>
    </source>
</evidence>
<organism evidence="7 8">
    <name type="scientific">Nocardia goodfellowii</name>
    <dbReference type="NCBI Taxonomy" id="882446"/>
    <lineage>
        <taxon>Bacteria</taxon>
        <taxon>Bacillati</taxon>
        <taxon>Actinomycetota</taxon>
        <taxon>Actinomycetes</taxon>
        <taxon>Mycobacteriales</taxon>
        <taxon>Nocardiaceae</taxon>
        <taxon>Nocardia</taxon>
    </lineage>
</organism>
<dbReference type="Gene3D" id="3.90.1720.10">
    <property type="entry name" value="endopeptidase domain like (from Nostoc punctiforme)"/>
    <property type="match status" value="1"/>
</dbReference>
<evidence type="ECO:0000256" key="1">
    <source>
        <dbReference type="ARBA" id="ARBA00007074"/>
    </source>
</evidence>
<evidence type="ECO:0000256" key="4">
    <source>
        <dbReference type="ARBA" id="ARBA00022807"/>
    </source>
</evidence>
<comment type="similarity">
    <text evidence="1">Belongs to the peptidase C40 family.</text>
</comment>
<feature type="region of interest" description="Disordered" evidence="5">
    <location>
        <begin position="210"/>
        <end position="255"/>
    </location>
</feature>
<reference evidence="7 8" key="1">
    <citation type="submission" date="2021-03" db="EMBL/GenBank/DDBJ databases">
        <title>Sequencing the genomes of 1000 actinobacteria strains.</title>
        <authorList>
            <person name="Klenk H.-P."/>
        </authorList>
    </citation>
    <scope>NUCLEOTIDE SEQUENCE [LARGE SCALE GENOMIC DNA]</scope>
    <source>
        <strain evidence="7 8">DSM 45516</strain>
    </source>
</reference>
<comment type="caution">
    <text evidence="7">The sequence shown here is derived from an EMBL/GenBank/DDBJ whole genome shotgun (WGS) entry which is preliminary data.</text>
</comment>
<feature type="compositionally biased region" description="Low complexity" evidence="5">
    <location>
        <begin position="210"/>
        <end position="232"/>
    </location>
</feature>
<keyword evidence="3 7" id="KW-0378">Hydrolase</keyword>
<dbReference type="InterPro" id="IPR000064">
    <property type="entry name" value="NLP_P60_dom"/>
</dbReference>
<evidence type="ECO:0000256" key="2">
    <source>
        <dbReference type="ARBA" id="ARBA00022670"/>
    </source>
</evidence>
<dbReference type="EMBL" id="JAGGMR010000001">
    <property type="protein sequence ID" value="MBP2187231.1"/>
    <property type="molecule type" value="Genomic_DNA"/>
</dbReference>
<dbReference type="PANTHER" id="PTHR47359:SF3">
    <property type="entry name" value="NLP_P60 DOMAIN-CONTAINING PROTEIN-RELATED"/>
    <property type="match status" value="1"/>
</dbReference>
<keyword evidence="4" id="KW-0788">Thiol protease</keyword>
<proteinExistence type="inferred from homology"/>
<dbReference type="InterPro" id="IPR051794">
    <property type="entry name" value="PG_Endopeptidase_C40"/>
</dbReference>
<feature type="domain" description="NlpC/P60" evidence="6">
    <location>
        <begin position="263"/>
        <end position="378"/>
    </location>
</feature>
<dbReference type="PANTHER" id="PTHR47359">
    <property type="entry name" value="PEPTIDOGLYCAN DL-ENDOPEPTIDASE CWLO"/>
    <property type="match status" value="1"/>
</dbReference>
<accession>A0ABS4Q6B6</accession>